<dbReference type="PANTHER" id="PTHR11814">
    <property type="entry name" value="SULFATE TRANSPORTER"/>
    <property type="match status" value="1"/>
</dbReference>
<feature type="transmembrane region" description="Helical" evidence="5">
    <location>
        <begin position="39"/>
        <end position="72"/>
    </location>
</feature>
<protein>
    <submittedName>
        <fullName evidence="7">SulP family inorganic anion transporter</fullName>
    </submittedName>
</protein>
<dbReference type="InterPro" id="IPR036513">
    <property type="entry name" value="STAS_dom_sf"/>
</dbReference>
<dbReference type="InterPro" id="IPR001902">
    <property type="entry name" value="SLC26A/SulP_fam"/>
</dbReference>
<name>A0AA96GJM3_9BACT</name>
<accession>A0AA96GJM3</accession>
<proteinExistence type="predicted"/>
<feature type="transmembrane region" description="Helical" evidence="5">
    <location>
        <begin position="343"/>
        <end position="373"/>
    </location>
</feature>
<dbReference type="InterPro" id="IPR002645">
    <property type="entry name" value="STAS_dom"/>
</dbReference>
<dbReference type="EMBL" id="CP116968">
    <property type="protein sequence ID" value="WNM61415.1"/>
    <property type="molecule type" value="Genomic_DNA"/>
</dbReference>
<keyword evidence="4 5" id="KW-0472">Membrane</keyword>
<evidence type="ECO:0000256" key="1">
    <source>
        <dbReference type="ARBA" id="ARBA00004141"/>
    </source>
</evidence>
<dbReference type="Gene3D" id="3.30.750.24">
    <property type="entry name" value="STAS domain"/>
    <property type="match status" value="1"/>
</dbReference>
<feature type="transmembrane region" description="Helical" evidence="5">
    <location>
        <begin position="263"/>
        <end position="285"/>
    </location>
</feature>
<dbReference type="KEGG" id="nneo:PQG83_16890"/>
<evidence type="ECO:0000313" key="8">
    <source>
        <dbReference type="Proteomes" id="UP001302494"/>
    </source>
</evidence>
<feature type="transmembrane region" description="Helical" evidence="5">
    <location>
        <begin position="115"/>
        <end position="135"/>
    </location>
</feature>
<evidence type="ECO:0000313" key="7">
    <source>
        <dbReference type="EMBL" id="WNM61415.1"/>
    </source>
</evidence>
<dbReference type="SUPFAM" id="SSF52091">
    <property type="entry name" value="SpoIIaa-like"/>
    <property type="match status" value="1"/>
</dbReference>
<feature type="domain" description="STAS" evidence="6">
    <location>
        <begin position="482"/>
        <end position="582"/>
    </location>
</feature>
<feature type="transmembrane region" description="Helical" evidence="5">
    <location>
        <begin position="189"/>
        <end position="210"/>
    </location>
</feature>
<feature type="transmembrane region" description="Helical" evidence="5">
    <location>
        <begin position="393"/>
        <end position="420"/>
    </location>
</feature>
<organism evidence="7 8">
    <name type="scientific">Candidatus Nitrospira neomarina</name>
    <dbReference type="NCBI Taxonomy" id="3020899"/>
    <lineage>
        <taxon>Bacteria</taxon>
        <taxon>Pseudomonadati</taxon>
        <taxon>Nitrospirota</taxon>
        <taxon>Nitrospiria</taxon>
        <taxon>Nitrospirales</taxon>
        <taxon>Nitrospiraceae</taxon>
        <taxon>Nitrospira</taxon>
    </lineage>
</organism>
<dbReference type="PROSITE" id="PS50801">
    <property type="entry name" value="STAS"/>
    <property type="match status" value="1"/>
</dbReference>
<dbReference type="Proteomes" id="UP001302494">
    <property type="component" value="Chromosome"/>
</dbReference>
<evidence type="ECO:0000256" key="3">
    <source>
        <dbReference type="ARBA" id="ARBA00022989"/>
    </source>
</evidence>
<keyword evidence="3 5" id="KW-1133">Transmembrane helix</keyword>
<dbReference type="InterPro" id="IPR011547">
    <property type="entry name" value="SLC26A/SulP_dom"/>
</dbReference>
<dbReference type="RefSeq" id="WP_312743535.1">
    <property type="nucleotide sequence ID" value="NZ_CP116968.1"/>
</dbReference>
<reference evidence="7 8" key="1">
    <citation type="submission" date="2023-01" db="EMBL/GenBank/DDBJ databases">
        <title>Cultivation and genomic characterization of new, ubiquitous marine nitrite-oxidizing bacteria from the Nitrospirales.</title>
        <authorList>
            <person name="Mueller A.J."/>
            <person name="Daebeler A."/>
            <person name="Herbold C.W."/>
            <person name="Kirkegaard R.H."/>
            <person name="Daims H."/>
        </authorList>
    </citation>
    <scope>NUCLEOTIDE SEQUENCE [LARGE SCALE GENOMIC DNA]</scope>
    <source>
        <strain evidence="7 8">DK</strain>
    </source>
</reference>
<evidence type="ECO:0000256" key="4">
    <source>
        <dbReference type="ARBA" id="ARBA00023136"/>
    </source>
</evidence>
<feature type="transmembrane region" description="Helical" evidence="5">
    <location>
        <begin position="147"/>
        <end position="169"/>
    </location>
</feature>
<evidence type="ECO:0000259" key="6">
    <source>
        <dbReference type="PROSITE" id="PS50801"/>
    </source>
</evidence>
<keyword evidence="8" id="KW-1185">Reference proteome</keyword>
<sequence>MSRRKLTMEHLTAGIRVYLKDFNFKDNFKGLASNVRGDVLAGITVAMVVLPMALAFGVASGLGAIAGMWSAVAAGLIAGPLSGSAWSVGGPTGPITIQILSMTQTNKLADGSPDLIFVFTTIALAGFILIVLGLLKLGQFIKFTPYSVISGFMTGLGVLYMLLQLNPFLGLPGVKSITSAITELPSSLVHASPVALGIGLLTLLIVIVWPKISPVTWLPGPLIGLLAGTVTTVALGLDIPKIGDIPTGLPELYLPDLNILEKAFVPAAALAGLCIFDSLLTCLIVDNMTGTHHNSDRELVAQGSANLFSGLVGGLGGATNTMPCVVNIQSGARTRLSSITMGLVLLSFIFGLGSLAASIPLSALAGILLKAGYDILDMRVLPVVRRLPTSDLMVFGLVVFMTVFWNLLSAMAMGLAVAFFRFVKDQSDRYKADLTQRDEDVKQEEEDLIFSFARDYARKISQDGANIGELSGRFEHIVRDRILIVRPHGPLFFGAIDWLNETVEHLDSKDVLIIRCKWLDELDLSGAYALGDLIEAANSRGVAVLTAGMSPRTRQILADLNELSRLKEDYICTHFNEALDTAMQIVEKKAVEIRLHAHNEPVLTGG</sequence>
<dbReference type="Pfam" id="PF00916">
    <property type="entry name" value="Sulfate_transp"/>
    <property type="match status" value="1"/>
</dbReference>
<evidence type="ECO:0000256" key="2">
    <source>
        <dbReference type="ARBA" id="ARBA00022692"/>
    </source>
</evidence>
<keyword evidence="2 5" id="KW-0812">Transmembrane</keyword>
<feature type="transmembrane region" description="Helical" evidence="5">
    <location>
        <begin position="222"/>
        <end position="243"/>
    </location>
</feature>
<comment type="subcellular location">
    <subcellularLocation>
        <location evidence="1">Membrane</location>
        <topology evidence="1">Multi-pass membrane protein</topology>
    </subcellularLocation>
</comment>
<dbReference type="AlphaFoldDB" id="A0AA96GJM3"/>
<gene>
    <name evidence="7" type="ORF">PQG83_16890</name>
</gene>
<dbReference type="CDD" id="cd07042">
    <property type="entry name" value="STAS_SulP_like_sulfate_transporter"/>
    <property type="match status" value="1"/>
</dbReference>
<evidence type="ECO:0000256" key="5">
    <source>
        <dbReference type="SAM" id="Phobius"/>
    </source>
</evidence>
<dbReference type="GO" id="GO:0016020">
    <property type="term" value="C:membrane"/>
    <property type="evidence" value="ECO:0007669"/>
    <property type="project" value="UniProtKB-SubCell"/>
</dbReference>
<dbReference type="GO" id="GO:0055085">
    <property type="term" value="P:transmembrane transport"/>
    <property type="evidence" value="ECO:0007669"/>
    <property type="project" value="InterPro"/>
</dbReference>
<dbReference type="Pfam" id="PF01740">
    <property type="entry name" value="STAS"/>
    <property type="match status" value="1"/>
</dbReference>